<sequence>MFGSCSSAVRSSQRFRRFTPANLTQRTYASERTLRNRLPGVPQAKKDDDGDFRPPWVYSTSRILTYTLIPTAFLYCIFIADWGEREHVFMPPRRWLERQKAVFFSLSPDEAVLVQAKPPQPDSQSSIKEEAVPSSSPTS</sequence>
<dbReference type="EMBL" id="GL945435">
    <property type="protein sequence ID" value="EGO23911.1"/>
    <property type="molecule type" value="Genomic_DNA"/>
</dbReference>
<dbReference type="Proteomes" id="UP000008064">
    <property type="component" value="Unassembled WGS sequence"/>
</dbReference>
<accession>F8NZ91</accession>
<proteinExistence type="predicted"/>
<evidence type="ECO:0000256" key="1">
    <source>
        <dbReference type="SAM" id="MobiDB-lite"/>
    </source>
</evidence>
<dbReference type="OrthoDB" id="192748at2759"/>
<dbReference type="HOGENOM" id="CLU_1846319_0_0_1"/>
<protein>
    <submittedName>
        <fullName evidence="2">Uncharacterized protein</fullName>
    </submittedName>
</protein>
<feature type="region of interest" description="Disordered" evidence="1">
    <location>
        <begin position="115"/>
        <end position="139"/>
    </location>
</feature>
<organism>
    <name type="scientific">Serpula lacrymans var. lacrymans (strain S7.9)</name>
    <name type="common">Dry rot fungus</name>
    <dbReference type="NCBI Taxonomy" id="578457"/>
    <lineage>
        <taxon>Eukaryota</taxon>
        <taxon>Fungi</taxon>
        <taxon>Dikarya</taxon>
        <taxon>Basidiomycota</taxon>
        <taxon>Agaricomycotina</taxon>
        <taxon>Agaricomycetes</taxon>
        <taxon>Agaricomycetidae</taxon>
        <taxon>Boletales</taxon>
        <taxon>Coniophorineae</taxon>
        <taxon>Serpulaceae</taxon>
        <taxon>Serpula</taxon>
    </lineage>
</organism>
<dbReference type="AlphaFoldDB" id="F8NZ91"/>
<dbReference type="RefSeq" id="XP_007319673.1">
    <property type="nucleotide sequence ID" value="XM_007319611.1"/>
</dbReference>
<evidence type="ECO:0000313" key="2">
    <source>
        <dbReference type="EMBL" id="EGO23911.1"/>
    </source>
</evidence>
<gene>
    <name evidence="2" type="ORF">SERLADRAFT_470389</name>
</gene>
<dbReference type="KEGG" id="sla:SERLADRAFT_470389"/>
<reference evidence="2" key="1">
    <citation type="submission" date="2011-04" db="EMBL/GenBank/DDBJ databases">
        <title>Evolution of plant cell wall degrading machinery underlies the functional diversity of forest fungi.</title>
        <authorList>
            <consortium name="US DOE Joint Genome Institute (JGI-PGF)"/>
            <person name="Eastwood D.C."/>
            <person name="Floudas D."/>
            <person name="Binder M."/>
            <person name="Majcherczyk A."/>
            <person name="Schneider P."/>
            <person name="Aerts A."/>
            <person name="Asiegbu F.O."/>
            <person name="Baker S.E."/>
            <person name="Barry K."/>
            <person name="Bendiksby M."/>
            <person name="Blumentritt M."/>
            <person name="Coutinho P.M."/>
            <person name="Cullen D."/>
            <person name="Cullen D."/>
            <person name="Gathman A."/>
            <person name="Goodell B."/>
            <person name="Henrissat B."/>
            <person name="Ihrmark K."/>
            <person name="Kauserud H."/>
            <person name="Kohler A."/>
            <person name="LaButti K."/>
            <person name="Lapidus A."/>
            <person name="Lavin J.L."/>
            <person name="Lee Y.-H."/>
            <person name="Lindquist E."/>
            <person name="Lilly W."/>
            <person name="Lucas S."/>
            <person name="Morin E."/>
            <person name="Murat C."/>
            <person name="Oguiza J.A."/>
            <person name="Park J."/>
            <person name="Pisabarro A.G."/>
            <person name="Riley R."/>
            <person name="Rosling A."/>
            <person name="Salamov A."/>
            <person name="Schmidt O."/>
            <person name="Schmutz J."/>
            <person name="Skrede I."/>
            <person name="Stenlid J."/>
            <person name="Wiebenga A."/>
            <person name="Xie X."/>
            <person name="Kues U."/>
            <person name="Hibbett D.S."/>
            <person name="Hoffmeister D."/>
            <person name="Hogberg N."/>
            <person name="Martin F."/>
            <person name="Grigoriev I.V."/>
            <person name="Watkinson S.C."/>
        </authorList>
    </citation>
    <scope>NUCLEOTIDE SEQUENCE</scope>
    <source>
        <strain evidence="2">S7.9</strain>
    </source>
</reference>
<dbReference type="GeneID" id="18819756"/>
<name>F8NZ91_SERL9</name>